<gene>
    <name evidence="2" type="ORF">GCM10010171_02100</name>
</gene>
<reference evidence="2" key="1">
    <citation type="journal article" date="2014" name="Int. J. Syst. Evol. Microbiol.">
        <title>Complete genome sequence of Corynebacterium casei LMG S-19264T (=DSM 44701T), isolated from a smear-ripened cheese.</title>
        <authorList>
            <consortium name="US DOE Joint Genome Institute (JGI-PGF)"/>
            <person name="Walter F."/>
            <person name="Albersmeier A."/>
            <person name="Kalinowski J."/>
            <person name="Ruckert C."/>
        </authorList>
    </citation>
    <scope>NUCLEOTIDE SEQUENCE</scope>
    <source>
        <strain evidence="2">JCM 3276</strain>
    </source>
</reference>
<dbReference type="AlphaFoldDB" id="A0A918G2C4"/>
<dbReference type="Proteomes" id="UP000660680">
    <property type="component" value="Unassembled WGS sequence"/>
</dbReference>
<reference evidence="2" key="2">
    <citation type="submission" date="2020-09" db="EMBL/GenBank/DDBJ databases">
        <authorList>
            <person name="Sun Q."/>
            <person name="Ohkuma M."/>
        </authorList>
    </citation>
    <scope>NUCLEOTIDE SEQUENCE</scope>
    <source>
        <strain evidence="2">JCM 3276</strain>
    </source>
</reference>
<evidence type="ECO:0000313" key="2">
    <source>
        <dbReference type="EMBL" id="GGS13836.1"/>
    </source>
</evidence>
<dbReference type="EMBL" id="BMRB01000001">
    <property type="protein sequence ID" value="GGS13836.1"/>
    <property type="molecule type" value="Genomic_DNA"/>
</dbReference>
<sequence>MLDVVEVLMLPPGSTRDPRILPDPIGPVPNDDPVPLVTPERPKPTVTCTNTIPARLTNPRLRR</sequence>
<proteinExistence type="predicted"/>
<keyword evidence="3" id="KW-1185">Reference proteome</keyword>
<accession>A0A918G2C4</accession>
<evidence type="ECO:0000313" key="3">
    <source>
        <dbReference type="Proteomes" id="UP000660680"/>
    </source>
</evidence>
<organism evidence="2 3">
    <name type="scientific">Actinokineospora fastidiosa</name>
    <dbReference type="NCBI Taxonomy" id="1816"/>
    <lineage>
        <taxon>Bacteria</taxon>
        <taxon>Bacillati</taxon>
        <taxon>Actinomycetota</taxon>
        <taxon>Actinomycetes</taxon>
        <taxon>Pseudonocardiales</taxon>
        <taxon>Pseudonocardiaceae</taxon>
        <taxon>Actinokineospora</taxon>
    </lineage>
</organism>
<name>A0A918G2C4_9PSEU</name>
<protein>
    <submittedName>
        <fullName evidence="2">Uncharacterized protein</fullName>
    </submittedName>
</protein>
<evidence type="ECO:0000256" key="1">
    <source>
        <dbReference type="SAM" id="MobiDB-lite"/>
    </source>
</evidence>
<comment type="caution">
    <text evidence="2">The sequence shown here is derived from an EMBL/GenBank/DDBJ whole genome shotgun (WGS) entry which is preliminary data.</text>
</comment>
<feature type="region of interest" description="Disordered" evidence="1">
    <location>
        <begin position="12"/>
        <end position="63"/>
    </location>
</feature>